<keyword evidence="6 11" id="KW-0479">Metal-binding</keyword>
<dbReference type="GO" id="GO:0016132">
    <property type="term" value="P:brassinosteroid biosynthetic process"/>
    <property type="evidence" value="ECO:0007669"/>
    <property type="project" value="TreeGrafter"/>
</dbReference>
<evidence type="ECO:0000256" key="8">
    <source>
        <dbReference type="ARBA" id="ARBA00023002"/>
    </source>
</evidence>
<dbReference type="GO" id="GO:0016125">
    <property type="term" value="P:sterol metabolic process"/>
    <property type="evidence" value="ECO:0007669"/>
    <property type="project" value="TreeGrafter"/>
</dbReference>
<dbReference type="GO" id="GO:0005506">
    <property type="term" value="F:iron ion binding"/>
    <property type="evidence" value="ECO:0007669"/>
    <property type="project" value="InterPro"/>
</dbReference>
<gene>
    <name evidence="13" type="ORF">FH972_012406</name>
</gene>
<evidence type="ECO:0000256" key="1">
    <source>
        <dbReference type="ARBA" id="ARBA00001971"/>
    </source>
</evidence>
<keyword evidence="4 11" id="KW-0349">Heme</keyword>
<dbReference type="SUPFAM" id="SSF48264">
    <property type="entry name" value="Cytochrome P450"/>
    <property type="match status" value="1"/>
</dbReference>
<evidence type="ECO:0000313" key="14">
    <source>
        <dbReference type="Proteomes" id="UP000327013"/>
    </source>
</evidence>
<comment type="subcellular location">
    <subcellularLocation>
        <location evidence="2">Membrane</location>
        <topology evidence="2">Single-pass membrane protein</topology>
    </subcellularLocation>
</comment>
<keyword evidence="7" id="KW-1133">Transmembrane helix</keyword>
<keyword evidence="9 11" id="KW-0408">Iron</keyword>
<protein>
    <submittedName>
        <fullName evidence="13">Uncharacterized protein</fullName>
    </submittedName>
</protein>
<comment type="cofactor">
    <cofactor evidence="1 11">
        <name>heme</name>
        <dbReference type="ChEBI" id="CHEBI:30413"/>
    </cofactor>
</comment>
<keyword evidence="8 12" id="KW-0560">Oxidoreductase</keyword>
<dbReference type="GO" id="GO:0051777">
    <property type="term" value="F:ent-kaurenoic acid monooxygenase activity"/>
    <property type="evidence" value="ECO:0007669"/>
    <property type="project" value="TreeGrafter"/>
</dbReference>
<comment type="similarity">
    <text evidence="3 12">Belongs to the cytochrome P450 family.</text>
</comment>
<dbReference type="OrthoDB" id="1470350at2759"/>
<dbReference type="Gene3D" id="1.10.630.10">
    <property type="entry name" value="Cytochrome P450"/>
    <property type="match status" value="1"/>
</dbReference>
<dbReference type="InterPro" id="IPR036396">
    <property type="entry name" value="Cyt_P450_sf"/>
</dbReference>
<evidence type="ECO:0000256" key="2">
    <source>
        <dbReference type="ARBA" id="ARBA00004167"/>
    </source>
</evidence>
<evidence type="ECO:0000256" key="11">
    <source>
        <dbReference type="PIRSR" id="PIRSR602401-1"/>
    </source>
</evidence>
<evidence type="ECO:0000256" key="5">
    <source>
        <dbReference type="ARBA" id="ARBA00022692"/>
    </source>
</evidence>
<keyword evidence="12" id="KW-0503">Monooxygenase</keyword>
<dbReference type="GO" id="GO:0016020">
    <property type="term" value="C:membrane"/>
    <property type="evidence" value="ECO:0007669"/>
    <property type="project" value="UniProtKB-SubCell"/>
</dbReference>
<reference evidence="13 14" key="1">
    <citation type="submission" date="2019-06" db="EMBL/GenBank/DDBJ databases">
        <title>A chromosomal-level reference genome of Carpinus fangiana (Coryloideae, Betulaceae).</title>
        <authorList>
            <person name="Yang X."/>
            <person name="Wang Z."/>
            <person name="Zhang L."/>
            <person name="Hao G."/>
            <person name="Liu J."/>
            <person name="Yang Y."/>
        </authorList>
    </citation>
    <scope>NUCLEOTIDE SEQUENCE [LARGE SCALE GENOMIC DNA]</scope>
    <source>
        <strain evidence="13">Cfa_2016G</strain>
        <tissue evidence="13">Leaf</tissue>
    </source>
</reference>
<evidence type="ECO:0000256" key="12">
    <source>
        <dbReference type="RuleBase" id="RU000461"/>
    </source>
</evidence>
<evidence type="ECO:0000313" key="13">
    <source>
        <dbReference type="EMBL" id="KAE8055576.1"/>
    </source>
</evidence>
<dbReference type="PRINTS" id="PR00385">
    <property type="entry name" value="P450"/>
</dbReference>
<evidence type="ECO:0000256" key="4">
    <source>
        <dbReference type="ARBA" id="ARBA00022617"/>
    </source>
</evidence>
<evidence type="ECO:0000256" key="9">
    <source>
        <dbReference type="ARBA" id="ARBA00023004"/>
    </source>
</evidence>
<keyword evidence="5" id="KW-0812">Transmembrane</keyword>
<dbReference type="Pfam" id="PF00067">
    <property type="entry name" value="p450"/>
    <property type="match status" value="1"/>
</dbReference>
<dbReference type="PRINTS" id="PR00463">
    <property type="entry name" value="EP450I"/>
</dbReference>
<proteinExistence type="inferred from homology"/>
<keyword evidence="14" id="KW-1185">Reference proteome</keyword>
<dbReference type="AlphaFoldDB" id="A0A5N6R400"/>
<accession>A0A5N6R400</accession>
<dbReference type="GO" id="GO:0005783">
    <property type="term" value="C:endoplasmic reticulum"/>
    <property type="evidence" value="ECO:0007669"/>
    <property type="project" value="TreeGrafter"/>
</dbReference>
<organism evidence="13 14">
    <name type="scientific">Carpinus fangiana</name>
    <dbReference type="NCBI Taxonomy" id="176857"/>
    <lineage>
        <taxon>Eukaryota</taxon>
        <taxon>Viridiplantae</taxon>
        <taxon>Streptophyta</taxon>
        <taxon>Embryophyta</taxon>
        <taxon>Tracheophyta</taxon>
        <taxon>Spermatophyta</taxon>
        <taxon>Magnoliopsida</taxon>
        <taxon>eudicotyledons</taxon>
        <taxon>Gunneridae</taxon>
        <taxon>Pentapetalae</taxon>
        <taxon>rosids</taxon>
        <taxon>fabids</taxon>
        <taxon>Fagales</taxon>
        <taxon>Betulaceae</taxon>
        <taxon>Carpinus</taxon>
    </lineage>
</organism>
<keyword evidence="10" id="KW-0472">Membrane</keyword>
<dbReference type="PANTHER" id="PTHR24286:SF199">
    <property type="entry name" value="CYTOCHROME P450 88D6"/>
    <property type="match status" value="1"/>
</dbReference>
<dbReference type="PROSITE" id="PS00086">
    <property type="entry name" value="CYTOCHROME_P450"/>
    <property type="match status" value="1"/>
</dbReference>
<name>A0A5N6R400_9ROSI</name>
<dbReference type="PANTHER" id="PTHR24286">
    <property type="entry name" value="CYTOCHROME P450 26"/>
    <property type="match status" value="1"/>
</dbReference>
<evidence type="ECO:0000256" key="3">
    <source>
        <dbReference type="ARBA" id="ARBA00010617"/>
    </source>
</evidence>
<dbReference type="InterPro" id="IPR002401">
    <property type="entry name" value="Cyt_P450_E_grp-I"/>
</dbReference>
<evidence type="ECO:0000256" key="6">
    <source>
        <dbReference type="ARBA" id="ARBA00022723"/>
    </source>
</evidence>
<evidence type="ECO:0000256" key="10">
    <source>
        <dbReference type="ARBA" id="ARBA00023136"/>
    </source>
</evidence>
<dbReference type="InterPro" id="IPR001128">
    <property type="entry name" value="Cyt_P450"/>
</dbReference>
<dbReference type="GO" id="GO:0010268">
    <property type="term" value="P:brassinosteroid homeostasis"/>
    <property type="evidence" value="ECO:0007669"/>
    <property type="project" value="TreeGrafter"/>
</dbReference>
<sequence>MELDFLWLILALLLGGSVFAFAFLKRFNEWYYVGRLGKTKYPLPPGDMGYGRTGIYKTYMFGSPSVIVCIPETCRMVLTDDERFKLGYPKATTILTGKDGPTFQSKQANAPSIFKISHKKSLFEFSRVLKLLFKVAGKRSFHGISNAEHKRLRKLTTSPINGHKALAGYIDLIEGIVINSLEEWANMEQPIELLTELRKAAFKVITNIFISTHSESVSSSVENLYGDLNAGIKSQAINLPGFAFHRALKARKKLVKVFQAILDKKRAMNIKANSVQTEVKKDMMDLLLGVKNEDGRQLEDEDIIDLLIVFMLAGHESSAHGALWAVIYLSQNPELFRKAKEEQQEIVKRRPPTQKGLNLTEIRQMGYLYKVIDETLRRTSISFSLFRQAKEDVNLNGYLIPKGWKVLVWNRGVHMDPENYSNPKDFDPSRWDNYTPKAGSFLPFGAGSRYCPGSDLAKLEIAIFLHHFLLNYNVERLNPDCPVKWLPIARPVDMCVARIIKVA</sequence>
<evidence type="ECO:0000256" key="7">
    <source>
        <dbReference type="ARBA" id="ARBA00022989"/>
    </source>
</evidence>
<dbReference type="InterPro" id="IPR017972">
    <property type="entry name" value="Cyt_P450_CS"/>
</dbReference>
<feature type="binding site" description="axial binding residue" evidence="11">
    <location>
        <position position="451"/>
    </location>
    <ligand>
        <name>heme</name>
        <dbReference type="ChEBI" id="CHEBI:30413"/>
    </ligand>
    <ligandPart>
        <name>Fe</name>
        <dbReference type="ChEBI" id="CHEBI:18248"/>
    </ligandPart>
</feature>
<dbReference type="EMBL" id="CM017325">
    <property type="protein sequence ID" value="KAE8055576.1"/>
    <property type="molecule type" value="Genomic_DNA"/>
</dbReference>
<dbReference type="Proteomes" id="UP000327013">
    <property type="component" value="Chromosome 5"/>
</dbReference>
<dbReference type="GO" id="GO:0020037">
    <property type="term" value="F:heme binding"/>
    <property type="evidence" value="ECO:0007669"/>
    <property type="project" value="InterPro"/>
</dbReference>